<dbReference type="EMBL" id="OU893335">
    <property type="protein sequence ID" value="CAG9792053.1"/>
    <property type="molecule type" value="Genomic_DNA"/>
</dbReference>
<feature type="coiled-coil region" evidence="1">
    <location>
        <begin position="20"/>
        <end position="47"/>
    </location>
</feature>
<gene>
    <name evidence="2" type="ORF">DIATSA_LOCUS9621</name>
</gene>
<reference evidence="2" key="1">
    <citation type="submission" date="2021-12" db="EMBL/GenBank/DDBJ databases">
        <authorList>
            <person name="King R."/>
        </authorList>
    </citation>
    <scope>NUCLEOTIDE SEQUENCE</scope>
</reference>
<dbReference type="Proteomes" id="UP001153714">
    <property type="component" value="Chromosome 4"/>
</dbReference>
<organism evidence="2 3">
    <name type="scientific">Diatraea saccharalis</name>
    <name type="common">sugarcane borer</name>
    <dbReference type="NCBI Taxonomy" id="40085"/>
    <lineage>
        <taxon>Eukaryota</taxon>
        <taxon>Metazoa</taxon>
        <taxon>Ecdysozoa</taxon>
        <taxon>Arthropoda</taxon>
        <taxon>Hexapoda</taxon>
        <taxon>Insecta</taxon>
        <taxon>Pterygota</taxon>
        <taxon>Neoptera</taxon>
        <taxon>Endopterygota</taxon>
        <taxon>Lepidoptera</taxon>
        <taxon>Glossata</taxon>
        <taxon>Ditrysia</taxon>
        <taxon>Pyraloidea</taxon>
        <taxon>Crambidae</taxon>
        <taxon>Crambinae</taxon>
        <taxon>Diatraea</taxon>
    </lineage>
</organism>
<protein>
    <submittedName>
        <fullName evidence="2">Uncharacterized protein</fullName>
    </submittedName>
</protein>
<dbReference type="OrthoDB" id="5281227at2759"/>
<evidence type="ECO:0000256" key="1">
    <source>
        <dbReference type="SAM" id="Coils"/>
    </source>
</evidence>
<keyword evidence="1" id="KW-0175">Coiled coil</keyword>
<name>A0A9N9WID9_9NEOP</name>
<evidence type="ECO:0000313" key="3">
    <source>
        <dbReference type="Proteomes" id="UP001153714"/>
    </source>
</evidence>
<proteinExistence type="predicted"/>
<evidence type="ECO:0000313" key="2">
    <source>
        <dbReference type="EMBL" id="CAG9792053.1"/>
    </source>
</evidence>
<keyword evidence="3" id="KW-1185">Reference proteome</keyword>
<reference evidence="2" key="2">
    <citation type="submission" date="2022-10" db="EMBL/GenBank/DDBJ databases">
        <authorList>
            <consortium name="ENA_rothamsted_submissions"/>
            <consortium name="culmorum"/>
            <person name="King R."/>
        </authorList>
    </citation>
    <scope>NUCLEOTIDE SEQUENCE</scope>
</reference>
<accession>A0A9N9WID9</accession>
<sequence length="187" mass="21026">MSSKVEIGSPILEVLPPFICPNLREKIVAEEVDINELEKQAKKKKAKDSISNPCIQLVKALPLYPLTITWSPDHLHFEIKDNVIEQKLWVWNTSYRTIYIHCCGLCDETAYLGATWNCCPQTRFNLAPGLKGELFIRATPKEEAPVPYAFAKLQLAAAHKRDHVTGFFAVPVMVTYSNFVSYTGEGG</sequence>
<dbReference type="AlphaFoldDB" id="A0A9N9WID9"/>